<name>A0A9W9G4J9_9EURO</name>
<dbReference type="OrthoDB" id="19653at2759"/>
<dbReference type="InterPro" id="IPR013094">
    <property type="entry name" value="AB_hydrolase_3"/>
</dbReference>
<dbReference type="PANTHER" id="PTHR48081">
    <property type="entry name" value="AB HYDROLASE SUPERFAMILY PROTEIN C4A8.06C"/>
    <property type="match status" value="1"/>
</dbReference>
<dbReference type="PANTHER" id="PTHR48081:SF3">
    <property type="entry name" value="ALPHA_BETA HYDROLASE FOLD-3 DOMAIN-CONTAINING PROTEIN"/>
    <property type="match status" value="1"/>
</dbReference>
<dbReference type="SUPFAM" id="SSF53474">
    <property type="entry name" value="alpha/beta-Hydrolases"/>
    <property type="match status" value="1"/>
</dbReference>
<dbReference type="InterPro" id="IPR029058">
    <property type="entry name" value="AB_hydrolase_fold"/>
</dbReference>
<dbReference type="GO" id="GO:0072330">
    <property type="term" value="P:monocarboxylic acid biosynthetic process"/>
    <property type="evidence" value="ECO:0007669"/>
    <property type="project" value="UniProtKB-ARBA"/>
</dbReference>
<protein>
    <recommendedName>
        <fullName evidence="2">Alpha/beta hydrolase fold-3 domain-containing protein</fullName>
    </recommendedName>
</protein>
<evidence type="ECO:0000313" key="3">
    <source>
        <dbReference type="EMBL" id="KAJ5112059.1"/>
    </source>
</evidence>
<reference evidence="3" key="2">
    <citation type="journal article" date="2023" name="IMA Fungus">
        <title>Comparative genomic study of the Penicillium genus elucidates a diverse pangenome and 15 lateral gene transfer events.</title>
        <authorList>
            <person name="Petersen C."/>
            <person name="Sorensen T."/>
            <person name="Nielsen M.R."/>
            <person name="Sondergaard T.E."/>
            <person name="Sorensen J.L."/>
            <person name="Fitzpatrick D.A."/>
            <person name="Frisvad J.C."/>
            <person name="Nielsen K.L."/>
        </authorList>
    </citation>
    <scope>NUCLEOTIDE SEQUENCE</scope>
    <source>
        <strain evidence="3">IBT 30761</strain>
    </source>
</reference>
<gene>
    <name evidence="3" type="ORF">N7532_000104</name>
</gene>
<dbReference type="Pfam" id="PF07859">
    <property type="entry name" value="Abhydrolase_3"/>
    <property type="match status" value="1"/>
</dbReference>
<keyword evidence="1" id="KW-0378">Hydrolase</keyword>
<sequence>MASTDPKLTGFDLIQTTYKHINTHSIRADILIPQAPHAGPRPVILRYHGGGLLMGDSLFMMFFPHWLADLALAHGAVIVSPNYRLLPEATSPEIYADIEDFWTWMHSSAFTDLLATHSTPTAADLNRILTAGDSAGGLLSVYTALAHAPQIRASTASYPWIDPGSEAFMTARAMPPFGNSTPEKIYDDYMKTVKFGSPKSSVDSMESLTIMCAAVEYGHLGGLYARDTDGVPRETLYPKARLEQKDVQIPRGGLAIIHGGDDTVIPVADSEEFVKRANEFTSHLPGPGVTLTVRDGEHGFDSGLRWHEEEWMREAFKEAVRAWLE</sequence>
<dbReference type="GO" id="GO:0016787">
    <property type="term" value="F:hydrolase activity"/>
    <property type="evidence" value="ECO:0007669"/>
    <property type="project" value="UniProtKB-KW"/>
</dbReference>
<feature type="domain" description="Alpha/beta hydrolase fold-3" evidence="2">
    <location>
        <begin position="45"/>
        <end position="167"/>
    </location>
</feature>
<dbReference type="GO" id="GO:0017000">
    <property type="term" value="P:antibiotic biosynthetic process"/>
    <property type="evidence" value="ECO:0007669"/>
    <property type="project" value="UniProtKB-ARBA"/>
</dbReference>
<dbReference type="InterPro" id="IPR050300">
    <property type="entry name" value="GDXG_lipolytic_enzyme"/>
</dbReference>
<keyword evidence="4" id="KW-1185">Reference proteome</keyword>
<dbReference type="Gene3D" id="3.40.50.1820">
    <property type="entry name" value="alpha/beta hydrolase"/>
    <property type="match status" value="1"/>
</dbReference>
<evidence type="ECO:0000259" key="2">
    <source>
        <dbReference type="Pfam" id="PF07859"/>
    </source>
</evidence>
<organism evidence="3 4">
    <name type="scientific">Penicillium argentinense</name>
    <dbReference type="NCBI Taxonomy" id="1131581"/>
    <lineage>
        <taxon>Eukaryota</taxon>
        <taxon>Fungi</taxon>
        <taxon>Dikarya</taxon>
        <taxon>Ascomycota</taxon>
        <taxon>Pezizomycotina</taxon>
        <taxon>Eurotiomycetes</taxon>
        <taxon>Eurotiomycetidae</taxon>
        <taxon>Eurotiales</taxon>
        <taxon>Aspergillaceae</taxon>
        <taxon>Penicillium</taxon>
    </lineage>
</organism>
<proteinExistence type="predicted"/>
<dbReference type="EMBL" id="JAPQKI010000001">
    <property type="protein sequence ID" value="KAJ5112059.1"/>
    <property type="molecule type" value="Genomic_DNA"/>
</dbReference>
<dbReference type="Proteomes" id="UP001149074">
    <property type="component" value="Unassembled WGS sequence"/>
</dbReference>
<comment type="caution">
    <text evidence="3">The sequence shown here is derived from an EMBL/GenBank/DDBJ whole genome shotgun (WGS) entry which is preliminary data.</text>
</comment>
<dbReference type="GeneID" id="81351587"/>
<accession>A0A9W9G4J9</accession>
<evidence type="ECO:0000313" key="4">
    <source>
        <dbReference type="Proteomes" id="UP001149074"/>
    </source>
</evidence>
<evidence type="ECO:0000256" key="1">
    <source>
        <dbReference type="ARBA" id="ARBA00022801"/>
    </source>
</evidence>
<dbReference type="RefSeq" id="XP_056479832.1">
    <property type="nucleotide sequence ID" value="XM_056612608.1"/>
</dbReference>
<reference evidence="3" key="1">
    <citation type="submission" date="2022-11" db="EMBL/GenBank/DDBJ databases">
        <authorList>
            <person name="Petersen C."/>
        </authorList>
    </citation>
    <scope>NUCLEOTIDE SEQUENCE</scope>
    <source>
        <strain evidence="3">IBT 30761</strain>
    </source>
</reference>
<dbReference type="AlphaFoldDB" id="A0A9W9G4J9"/>